<dbReference type="Proteomes" id="UP000000503">
    <property type="component" value="Chromosome"/>
</dbReference>
<dbReference type="KEGG" id="scd:Spica_2103"/>
<dbReference type="RefSeq" id="WP_013969516.1">
    <property type="nucleotide sequence ID" value="NC_015732.1"/>
</dbReference>
<keyword evidence="1" id="KW-1133">Transmembrane helix</keyword>
<evidence type="ECO:0000313" key="3">
    <source>
        <dbReference type="Proteomes" id="UP000000503"/>
    </source>
</evidence>
<proteinExistence type="predicted"/>
<dbReference type="AlphaFoldDB" id="F8F0U2"/>
<evidence type="ECO:0000313" key="2">
    <source>
        <dbReference type="EMBL" id="AEJ20228.1"/>
    </source>
</evidence>
<dbReference type="eggNOG" id="ENOG5031CQC">
    <property type="taxonomic scope" value="Bacteria"/>
</dbReference>
<evidence type="ECO:0000256" key="1">
    <source>
        <dbReference type="SAM" id="Phobius"/>
    </source>
</evidence>
<reference evidence="3" key="1">
    <citation type="journal article" date="2013" name="Stand. Genomic Sci.">
        <title>Genome sequence of the thermophilic fresh-water bacterium Spirochaeta caldaria type strain (H1(T)), reclassification of Spirochaeta caldaria, Spirochaeta stenostrepta, and Spirochaeta zuelzerae in the genus Treponema as Treponema caldaria comb. nov., Treponema stenostrepta comb. nov., and Treponema zuelzerae comb. nov., and emendation of the genus Treponema.</title>
        <authorList>
            <person name="Abt B."/>
            <person name="Goker M."/>
            <person name="Scheuner C."/>
            <person name="Han C."/>
            <person name="Lu M."/>
            <person name="Misra M."/>
            <person name="Lapidus A."/>
            <person name="Nolan M."/>
            <person name="Lucas S."/>
            <person name="Hammon N."/>
            <person name="Deshpande S."/>
            <person name="Cheng J.F."/>
            <person name="Tapia R."/>
            <person name="Goodwin L.A."/>
            <person name="Pitluck S."/>
            <person name="Liolios K."/>
            <person name="Pagani I."/>
            <person name="Ivanova N."/>
            <person name="Mavromatis K."/>
            <person name="Mikhailova N."/>
            <person name="Huntemann M."/>
            <person name="Pati A."/>
            <person name="Chen A."/>
            <person name="Palaniappan K."/>
            <person name="Land M."/>
            <person name="Hauser L."/>
            <person name="Jeffries C.D."/>
            <person name="Rohde M."/>
            <person name="Spring S."/>
            <person name="Gronow S."/>
            <person name="Detter J.C."/>
            <person name="Bristow J."/>
            <person name="Eisen J.A."/>
            <person name="Markowitz V."/>
            <person name="Hugenholtz P."/>
            <person name="Kyrpides N.C."/>
            <person name="Woyke T."/>
            <person name="Klenk H.P."/>
        </authorList>
    </citation>
    <scope>NUCLEOTIDE SEQUENCE</scope>
    <source>
        <strain evidence="3">ATCC 51460 / DSM 7334 / H1</strain>
    </source>
</reference>
<gene>
    <name evidence="2" type="ordered locus">Spica_2103</name>
</gene>
<feature type="transmembrane region" description="Helical" evidence="1">
    <location>
        <begin position="7"/>
        <end position="28"/>
    </location>
</feature>
<accession>F8F0U2</accession>
<dbReference type="STRING" id="744872.Spica_2103"/>
<keyword evidence="1" id="KW-0472">Membrane</keyword>
<name>F8F0U2_GRAC1</name>
<keyword evidence="3" id="KW-1185">Reference proteome</keyword>
<organism evidence="2 3">
    <name type="scientific">Gracilinema caldarium (strain ATCC 51460 / DSM 7334 / H1)</name>
    <name type="common">Treponema caldarium</name>
    <dbReference type="NCBI Taxonomy" id="744872"/>
    <lineage>
        <taxon>Bacteria</taxon>
        <taxon>Pseudomonadati</taxon>
        <taxon>Spirochaetota</taxon>
        <taxon>Spirochaetia</taxon>
        <taxon>Spirochaetales</taxon>
        <taxon>Breznakiellaceae</taxon>
        <taxon>Gracilinema</taxon>
    </lineage>
</organism>
<protein>
    <submittedName>
        <fullName evidence="2">Uncharacterized protein</fullName>
    </submittedName>
</protein>
<dbReference type="OrthoDB" id="359855at2"/>
<sequence>MKKFRAYLIYIVLMPLSACQFTADLFWVDTKVYIFELPEIPHEWNDVLGSPAWRLEWLSEQGHISSMDVPLGVITTEVSLSIHQPGPILAWPYWPQLGITPHRTRPAGALLPLDVQQNRCRLTWMGGIEATLFYLLKTSPGNAKYDPDTFNWPRFRKLFSEKKLPLAVLADPWCVDWALVATKTRLSGFDSRRLVSQPTKPLFVTLPDVGPWVADSPFIPYLLEGRASEELKITLETTASVNTILSAHGIIAYSWDGIAYISGFHDP</sequence>
<dbReference type="EMBL" id="CP002868">
    <property type="protein sequence ID" value="AEJ20228.1"/>
    <property type="molecule type" value="Genomic_DNA"/>
</dbReference>
<keyword evidence="1" id="KW-0812">Transmembrane</keyword>
<dbReference type="HOGENOM" id="CLU_1053531_0_0_12"/>